<feature type="compositionally biased region" description="Polar residues" evidence="1">
    <location>
        <begin position="28"/>
        <end position="44"/>
    </location>
</feature>
<accession>A0A811Y6F2</accession>
<sequence length="181" mass="18962">MAASCFPEGAGDGNCASQARCPPHPGSHPQSSRSPGPLAPNTSLPLLMSRWPAVPGPSHSSGQVQRVCLPWDPIRSLCSCLKKEKKKKKTTPLQDPCPASPGCIAPLLSGPPSCESGFCATTHLTAPTHKKLAKSNFLGLAYLLCLQLELSRPLAPCAPLSGFPHVVLSWFSSAGSSATWL</sequence>
<dbReference type="EMBL" id="CAJHUB010000665">
    <property type="protein sequence ID" value="CAD7672268.1"/>
    <property type="molecule type" value="Genomic_DNA"/>
</dbReference>
<protein>
    <submittedName>
        <fullName evidence="2">(raccoon dog) hypothetical protein</fullName>
    </submittedName>
</protein>
<gene>
    <name evidence="2" type="ORF">NYPRO_LOCUS5063</name>
</gene>
<dbReference type="AlphaFoldDB" id="A0A811Y6F2"/>
<reference evidence="2" key="1">
    <citation type="submission" date="2020-12" db="EMBL/GenBank/DDBJ databases">
        <authorList>
            <consortium name="Molecular Ecology Group"/>
        </authorList>
    </citation>
    <scope>NUCLEOTIDE SEQUENCE</scope>
    <source>
        <strain evidence="2">TBG_1078</strain>
    </source>
</reference>
<evidence type="ECO:0000256" key="1">
    <source>
        <dbReference type="SAM" id="MobiDB-lite"/>
    </source>
</evidence>
<proteinExistence type="predicted"/>
<comment type="caution">
    <text evidence="2">The sequence shown here is derived from an EMBL/GenBank/DDBJ whole genome shotgun (WGS) entry which is preliminary data.</text>
</comment>
<evidence type="ECO:0000313" key="3">
    <source>
        <dbReference type="Proteomes" id="UP000645828"/>
    </source>
</evidence>
<dbReference type="Proteomes" id="UP000645828">
    <property type="component" value="Unassembled WGS sequence"/>
</dbReference>
<feature type="region of interest" description="Disordered" evidence="1">
    <location>
        <begin position="1"/>
        <end position="44"/>
    </location>
</feature>
<evidence type="ECO:0000313" key="2">
    <source>
        <dbReference type="EMBL" id="CAD7672268.1"/>
    </source>
</evidence>
<organism evidence="2 3">
    <name type="scientific">Nyctereutes procyonoides</name>
    <name type="common">Raccoon dog</name>
    <name type="synonym">Canis procyonoides</name>
    <dbReference type="NCBI Taxonomy" id="34880"/>
    <lineage>
        <taxon>Eukaryota</taxon>
        <taxon>Metazoa</taxon>
        <taxon>Chordata</taxon>
        <taxon>Craniata</taxon>
        <taxon>Vertebrata</taxon>
        <taxon>Euteleostomi</taxon>
        <taxon>Mammalia</taxon>
        <taxon>Eutheria</taxon>
        <taxon>Laurasiatheria</taxon>
        <taxon>Carnivora</taxon>
        <taxon>Caniformia</taxon>
        <taxon>Canidae</taxon>
        <taxon>Nyctereutes</taxon>
    </lineage>
</organism>
<name>A0A811Y6F2_NYCPR</name>
<keyword evidence="3" id="KW-1185">Reference proteome</keyword>